<evidence type="ECO:0000256" key="4">
    <source>
        <dbReference type="ARBA" id="ARBA00022737"/>
    </source>
</evidence>
<dbReference type="PROSITE" id="PS51146">
    <property type="entry name" value="KAIC"/>
    <property type="match status" value="2"/>
</dbReference>
<dbReference type="Proteomes" id="UP000011682">
    <property type="component" value="Unassembled WGS sequence"/>
</dbReference>
<keyword evidence="4" id="KW-0677">Repeat</keyword>
<dbReference type="InterPro" id="IPR051347">
    <property type="entry name" value="Circadian_clock_KaiC-rel"/>
</dbReference>
<dbReference type="PIRSF" id="PIRSF039117">
    <property type="entry name" value="KaiC"/>
    <property type="match status" value="1"/>
</dbReference>
<evidence type="ECO:0000256" key="3">
    <source>
        <dbReference type="ARBA" id="ARBA00022679"/>
    </source>
</evidence>
<dbReference type="InterPro" id="IPR030665">
    <property type="entry name" value="KaiC"/>
</dbReference>
<accession>S9QTL2</accession>
<dbReference type="InterPro" id="IPR027417">
    <property type="entry name" value="P-loop_NTPase"/>
</dbReference>
<organism evidence="8 9">
    <name type="scientific">Cystobacter fuscus (strain ATCC 25194 / DSM 2262 / NBRC 100088 / M29)</name>
    <dbReference type="NCBI Taxonomy" id="1242864"/>
    <lineage>
        <taxon>Bacteria</taxon>
        <taxon>Pseudomonadati</taxon>
        <taxon>Myxococcota</taxon>
        <taxon>Myxococcia</taxon>
        <taxon>Myxococcales</taxon>
        <taxon>Cystobacterineae</taxon>
        <taxon>Archangiaceae</taxon>
        <taxon>Cystobacter</taxon>
    </lineage>
</organism>
<evidence type="ECO:0000313" key="9">
    <source>
        <dbReference type="Proteomes" id="UP000011682"/>
    </source>
</evidence>
<dbReference type="InterPro" id="IPR003593">
    <property type="entry name" value="AAA+_ATPase"/>
</dbReference>
<evidence type="ECO:0000259" key="7">
    <source>
        <dbReference type="PROSITE" id="PS51146"/>
    </source>
</evidence>
<dbReference type="SUPFAM" id="SSF52540">
    <property type="entry name" value="P-loop containing nucleoside triphosphate hydrolases"/>
    <property type="match status" value="2"/>
</dbReference>
<dbReference type="InterPro" id="IPR014774">
    <property type="entry name" value="KaiC-like_dom"/>
</dbReference>
<feature type="domain" description="KaiC" evidence="7">
    <location>
        <begin position="27"/>
        <end position="257"/>
    </location>
</feature>
<dbReference type="EMBL" id="ANAH02000014">
    <property type="protein sequence ID" value="EPX59998.1"/>
    <property type="molecule type" value="Genomic_DNA"/>
</dbReference>
<reference evidence="8" key="1">
    <citation type="submission" date="2013-05" db="EMBL/GenBank/DDBJ databases">
        <title>Genome assembly of Cystobacter fuscus DSM 2262.</title>
        <authorList>
            <person name="Sharma G."/>
            <person name="Khatri I."/>
            <person name="Kaur C."/>
            <person name="Mayilraj S."/>
            <person name="Subramanian S."/>
        </authorList>
    </citation>
    <scope>NUCLEOTIDE SEQUENCE [LARGE SCALE GENOMIC DNA]</scope>
    <source>
        <strain evidence="8">DSM 2262</strain>
    </source>
</reference>
<keyword evidence="5" id="KW-0418">Kinase</keyword>
<dbReference type="GO" id="GO:0005524">
    <property type="term" value="F:ATP binding"/>
    <property type="evidence" value="ECO:0007669"/>
    <property type="project" value="InterPro"/>
</dbReference>
<dbReference type="SMART" id="SM00382">
    <property type="entry name" value="AAA"/>
    <property type="match status" value="2"/>
</dbReference>
<protein>
    <recommendedName>
        <fullName evidence="1">non-specific serine/threonine protein kinase</fullName>
        <ecNumber evidence="1">2.7.11.1</ecNumber>
    </recommendedName>
</protein>
<keyword evidence="6" id="KW-0378">Hydrolase</keyword>
<keyword evidence="2" id="KW-0597">Phosphoprotein</keyword>
<evidence type="ECO:0000256" key="6">
    <source>
        <dbReference type="ARBA" id="ARBA00022801"/>
    </source>
</evidence>
<evidence type="ECO:0000256" key="2">
    <source>
        <dbReference type="ARBA" id="ARBA00022553"/>
    </source>
</evidence>
<dbReference type="PANTHER" id="PTHR42926:SF1">
    <property type="entry name" value="CIRCADIAN CLOCK OSCILLATOR PROTEIN KAIC 1"/>
    <property type="match status" value="1"/>
</dbReference>
<keyword evidence="9" id="KW-1185">Reference proteome</keyword>
<dbReference type="GO" id="GO:0004674">
    <property type="term" value="F:protein serine/threonine kinase activity"/>
    <property type="evidence" value="ECO:0007669"/>
    <property type="project" value="UniProtKB-EC"/>
</dbReference>
<evidence type="ECO:0000256" key="5">
    <source>
        <dbReference type="ARBA" id="ARBA00022777"/>
    </source>
</evidence>
<gene>
    <name evidence="8" type="ORF">D187_002084</name>
</gene>
<dbReference type="eggNOG" id="COG0467">
    <property type="taxonomic scope" value="Bacteria"/>
</dbReference>
<dbReference type="PANTHER" id="PTHR42926">
    <property type="match status" value="1"/>
</dbReference>
<dbReference type="EC" id="2.7.11.1" evidence="1"/>
<name>S9QTL2_CYSF2</name>
<feature type="domain" description="KaiC" evidence="7">
    <location>
        <begin position="262"/>
        <end position="496"/>
    </location>
</feature>
<keyword evidence="3" id="KW-0808">Transferase</keyword>
<evidence type="ECO:0000313" key="8">
    <source>
        <dbReference type="EMBL" id="EPX59998.1"/>
    </source>
</evidence>
<dbReference type="Gene3D" id="3.40.50.300">
    <property type="entry name" value="P-loop containing nucleotide triphosphate hydrolases"/>
    <property type="match status" value="2"/>
</dbReference>
<dbReference type="InterPro" id="IPR010624">
    <property type="entry name" value="KaiC_dom"/>
</dbReference>
<proteinExistence type="predicted"/>
<evidence type="ECO:0000256" key="1">
    <source>
        <dbReference type="ARBA" id="ARBA00012513"/>
    </source>
</evidence>
<dbReference type="GO" id="GO:0016787">
    <property type="term" value="F:hydrolase activity"/>
    <property type="evidence" value="ECO:0007669"/>
    <property type="project" value="UniProtKB-KW"/>
</dbReference>
<sequence>MLGDLEPGSPLPVRGEQAMMDTSSNQQIFSSGVPSFDLLLGGGIPRRQSIIITGNPGSGKTILCGQVAFRTAARGIPVVLATVTSEPHDKLVQALSGFSFFDGGLLGDKLFLVSAYASLKKGAKEARDILLHTVRERGAKLLFIDGLRSIRDLWQDEAKLREFLYELGIGLAAMDCIGLFTTEYALDKLLALPEATTVDGIVALDVLRQGGRRLRRMEVVKLRGRDHLTGEHFMRLGREGVEVIPRLETQVPSDLEVAPPSTRSSFGLPEFDTLLYGGLPARSTTLLAGSMGIGKTLLATHFAAQGARQGEKTLFVSFFEPPVQLVARARRIGLEVAEDLSRGALKMLHLPPSELEADAIAHRVLEEVARLGVQRLVVDGLSELERSISDPERRHIFMAALSVHLRHAGVTSLFTKEVSKVAGTELDFNDSPIALLGENLVLLRYVELRGRIHRVLSILKMRDSRYDGDLREFEIRDEGIRVLAPMRSAEGLLTGQARAVGTSIGGVSS</sequence>
<dbReference type="Pfam" id="PF06745">
    <property type="entry name" value="ATPase"/>
    <property type="match status" value="2"/>
</dbReference>
<dbReference type="AlphaFoldDB" id="S9QTL2"/>
<comment type="caution">
    <text evidence="8">The sequence shown here is derived from an EMBL/GenBank/DDBJ whole genome shotgun (WGS) entry which is preliminary data.</text>
</comment>